<keyword evidence="1" id="KW-0560">Oxidoreductase</keyword>
<dbReference type="InterPro" id="IPR039068">
    <property type="entry name" value="PqqC-like"/>
</dbReference>
<dbReference type="EMBL" id="RXFM01000050">
    <property type="protein sequence ID" value="RST65689.1"/>
    <property type="molecule type" value="Genomic_DNA"/>
</dbReference>
<dbReference type="InterPro" id="IPR027572">
    <property type="entry name" value="Fol-rel_CADD"/>
</dbReference>
<comment type="caution">
    <text evidence="2">The sequence shown here is derived from an EMBL/GenBank/DDBJ whole genome shotgun (WGS) entry which is preliminary data.</text>
</comment>
<dbReference type="SMART" id="SM01236">
    <property type="entry name" value="Haem_oxygenase_2"/>
    <property type="match status" value="1"/>
</dbReference>
<dbReference type="AlphaFoldDB" id="A0A3S0A6S6"/>
<dbReference type="Gene3D" id="1.20.910.10">
    <property type="entry name" value="Heme oxygenase-like"/>
    <property type="match status" value="1"/>
</dbReference>
<dbReference type="NCBIfam" id="TIGR04305">
    <property type="entry name" value="fol_rel_CADD"/>
    <property type="match status" value="1"/>
</dbReference>
<accession>A0A3S0A6S6</accession>
<dbReference type="Proteomes" id="UP000279470">
    <property type="component" value="Unassembled WGS sequence"/>
</dbReference>
<protein>
    <submittedName>
        <fullName evidence="2">CADD family putative folate metabolism protein</fullName>
    </submittedName>
</protein>
<reference evidence="3" key="1">
    <citation type="submission" date="2018-11" db="EMBL/GenBank/DDBJ databases">
        <title>Phylogenetic, genomic, and biogeographic characterization of a novel and ubiquitous marine invertebrate-associated Rickettsiales parasite, Candidatus Marinoinvertebrata rohwerii, gen. nov., sp. nov.</title>
        <authorList>
            <person name="Klinges J.G."/>
            <person name="Rosales S.M."/>
            <person name="Mcminds R."/>
            <person name="Shaver E.C."/>
            <person name="Shantz A."/>
            <person name="Peters E.C."/>
            <person name="Burkepile D.E."/>
            <person name="Silliman B.R."/>
            <person name="Vega Thurber R.L."/>
        </authorList>
    </citation>
    <scope>NUCLEOTIDE SEQUENCE [LARGE SCALE GENOMIC DNA]</scope>
    <source>
        <strain evidence="3">a_cerv_44</strain>
    </source>
</reference>
<proteinExistence type="predicted"/>
<keyword evidence="3" id="KW-1185">Reference proteome</keyword>
<evidence type="ECO:0000256" key="1">
    <source>
        <dbReference type="ARBA" id="ARBA00023002"/>
    </source>
</evidence>
<organism evidence="2 3">
    <name type="scientific">Candidatus Aquarickettsia rohweri</name>
    <dbReference type="NCBI Taxonomy" id="2602574"/>
    <lineage>
        <taxon>Bacteria</taxon>
        <taxon>Pseudomonadati</taxon>
        <taxon>Pseudomonadota</taxon>
        <taxon>Alphaproteobacteria</taxon>
        <taxon>Rickettsiales</taxon>
        <taxon>Candidatus Midichloriaceae</taxon>
        <taxon>Candidatus Aquarickettsia</taxon>
    </lineage>
</organism>
<evidence type="ECO:0000313" key="3">
    <source>
        <dbReference type="Proteomes" id="UP000279470"/>
    </source>
</evidence>
<dbReference type="InterPro" id="IPR016084">
    <property type="entry name" value="Haem_Oase-like_multi-hlx"/>
</dbReference>
<dbReference type="Pfam" id="PF14518">
    <property type="entry name" value="Haem_oxygenas_2"/>
    <property type="match status" value="1"/>
</dbReference>
<name>A0A3S0A6S6_9RICK</name>
<dbReference type="GO" id="GO:0016491">
    <property type="term" value="F:oxidoreductase activity"/>
    <property type="evidence" value="ECO:0007669"/>
    <property type="project" value="UniProtKB-KW"/>
</dbReference>
<dbReference type="OrthoDB" id="9800756at2"/>
<sequence length="222" mass="25743">MQNFISTLFQKIKPFHLLKHPFYNKWSNGELNKEVLKEYSKQYFHHVEAFPRCISSIHSNCNELENRQVLLGNLIEEEDKENSHPDLWLKFSNGLGVDSKDVKSVKLNQETKDLIDEFLNIARSSYAKGLGSLYAYEYQIPEVAKSKIMGLSKFYGINDEETIKFFNVHINADEWHSEECLGLLKKLNSKKDQEDAIEGAHELSKLMWNFLTGVDKSTAHIQ</sequence>
<dbReference type="PANTHER" id="PTHR40279:SF3">
    <property type="entry name" value="4-AMINOBENZOATE SYNTHASE"/>
    <property type="match status" value="1"/>
</dbReference>
<evidence type="ECO:0000313" key="2">
    <source>
        <dbReference type="EMBL" id="RST65689.1"/>
    </source>
</evidence>
<gene>
    <name evidence="2" type="ORF">EIC27_04065</name>
</gene>
<dbReference type="SUPFAM" id="SSF48613">
    <property type="entry name" value="Heme oxygenase-like"/>
    <property type="match status" value="1"/>
</dbReference>
<dbReference type="PANTHER" id="PTHR40279">
    <property type="entry name" value="PQQC-LIKE PROTEIN"/>
    <property type="match status" value="1"/>
</dbReference>